<dbReference type="RefSeq" id="WP_184780324.1">
    <property type="nucleotide sequence ID" value="NZ_JACHMG010000001.1"/>
</dbReference>
<organism evidence="6 7">
    <name type="scientific">Amycolatopsis jiangsuensis</name>
    <dbReference type="NCBI Taxonomy" id="1181879"/>
    <lineage>
        <taxon>Bacteria</taxon>
        <taxon>Bacillati</taxon>
        <taxon>Actinomycetota</taxon>
        <taxon>Actinomycetes</taxon>
        <taxon>Pseudonocardiales</taxon>
        <taxon>Pseudonocardiaceae</taxon>
        <taxon>Amycolatopsis</taxon>
    </lineage>
</organism>
<dbReference type="GO" id="GO:0000976">
    <property type="term" value="F:transcription cis-regulatory region binding"/>
    <property type="evidence" value="ECO:0007669"/>
    <property type="project" value="TreeGrafter"/>
</dbReference>
<evidence type="ECO:0000313" key="6">
    <source>
        <dbReference type="EMBL" id="MBB4685267.1"/>
    </source>
</evidence>
<keyword evidence="7" id="KW-1185">Reference proteome</keyword>
<proteinExistence type="predicted"/>
<evidence type="ECO:0000256" key="4">
    <source>
        <dbReference type="PROSITE-ProRule" id="PRU00335"/>
    </source>
</evidence>
<dbReference type="InterPro" id="IPR036271">
    <property type="entry name" value="Tet_transcr_reg_TetR-rel_C_sf"/>
</dbReference>
<name>A0A840IVA8_9PSEU</name>
<dbReference type="Proteomes" id="UP000581769">
    <property type="component" value="Unassembled WGS sequence"/>
</dbReference>
<dbReference type="Gene3D" id="1.10.357.10">
    <property type="entry name" value="Tetracycline Repressor, domain 2"/>
    <property type="match status" value="1"/>
</dbReference>
<reference evidence="6 7" key="1">
    <citation type="submission" date="2020-08" db="EMBL/GenBank/DDBJ databases">
        <title>Sequencing the genomes of 1000 actinobacteria strains.</title>
        <authorList>
            <person name="Klenk H.-P."/>
        </authorList>
    </citation>
    <scope>NUCLEOTIDE SEQUENCE [LARGE SCALE GENOMIC DNA]</scope>
    <source>
        <strain evidence="6 7">DSM 45859</strain>
    </source>
</reference>
<evidence type="ECO:0000313" key="7">
    <source>
        <dbReference type="Proteomes" id="UP000581769"/>
    </source>
</evidence>
<dbReference type="InterPro" id="IPR009057">
    <property type="entry name" value="Homeodomain-like_sf"/>
</dbReference>
<keyword evidence="2 4" id="KW-0238">DNA-binding</keyword>
<evidence type="ECO:0000256" key="1">
    <source>
        <dbReference type="ARBA" id="ARBA00023015"/>
    </source>
</evidence>
<dbReference type="PRINTS" id="PR00455">
    <property type="entry name" value="HTHTETR"/>
</dbReference>
<dbReference type="PANTHER" id="PTHR30055">
    <property type="entry name" value="HTH-TYPE TRANSCRIPTIONAL REGULATOR RUTR"/>
    <property type="match status" value="1"/>
</dbReference>
<dbReference type="AlphaFoldDB" id="A0A840IVA8"/>
<dbReference type="InterPro" id="IPR025996">
    <property type="entry name" value="MT1864/Rv1816-like_C"/>
</dbReference>
<evidence type="ECO:0000256" key="3">
    <source>
        <dbReference type="ARBA" id="ARBA00023163"/>
    </source>
</evidence>
<dbReference type="Pfam" id="PF13305">
    <property type="entry name" value="TetR_C_33"/>
    <property type="match status" value="1"/>
</dbReference>
<keyword evidence="3" id="KW-0804">Transcription</keyword>
<feature type="DNA-binding region" description="H-T-H motif" evidence="4">
    <location>
        <begin position="31"/>
        <end position="50"/>
    </location>
</feature>
<evidence type="ECO:0000259" key="5">
    <source>
        <dbReference type="PROSITE" id="PS50977"/>
    </source>
</evidence>
<keyword evidence="1" id="KW-0805">Transcription regulation</keyword>
<comment type="caution">
    <text evidence="6">The sequence shown here is derived from an EMBL/GenBank/DDBJ whole genome shotgun (WGS) entry which is preliminary data.</text>
</comment>
<dbReference type="EMBL" id="JACHMG010000001">
    <property type="protein sequence ID" value="MBB4685267.1"/>
    <property type="molecule type" value="Genomic_DNA"/>
</dbReference>
<dbReference type="GO" id="GO:0003700">
    <property type="term" value="F:DNA-binding transcription factor activity"/>
    <property type="evidence" value="ECO:0007669"/>
    <property type="project" value="TreeGrafter"/>
</dbReference>
<protein>
    <submittedName>
        <fullName evidence="6">AcrR family transcriptional regulator</fullName>
    </submittedName>
</protein>
<feature type="domain" description="HTH tetR-type" evidence="5">
    <location>
        <begin position="8"/>
        <end position="68"/>
    </location>
</feature>
<dbReference type="PROSITE" id="PS50977">
    <property type="entry name" value="HTH_TETR_2"/>
    <property type="match status" value="1"/>
</dbReference>
<sequence length="209" mass="22291">MSPRPRDPALRANVLATAARLLAEEGPSALSTRRLARELGVSTAAVYTYFGSIEQLRREVRLDGFARLEAQLDALGSPLDPVAGLSAVVLAFFEFGMRRPHLYRAMFLDRPLEEDTAGEPTFTRLADLVRRGTDSGRFGAVPADQIELCAAQVWSAPHGMVTMVLSGALPADAARAVLEDMVVRLAVGYGDDRDQAAGSLTTAGAPGLP</sequence>
<dbReference type="SUPFAM" id="SSF48498">
    <property type="entry name" value="Tetracyclin repressor-like, C-terminal domain"/>
    <property type="match status" value="1"/>
</dbReference>
<accession>A0A840IVA8</accession>
<dbReference type="SUPFAM" id="SSF46689">
    <property type="entry name" value="Homeodomain-like"/>
    <property type="match status" value="1"/>
</dbReference>
<dbReference type="Pfam" id="PF00440">
    <property type="entry name" value="TetR_N"/>
    <property type="match status" value="1"/>
</dbReference>
<dbReference type="PANTHER" id="PTHR30055:SF209">
    <property type="entry name" value="POSSIBLE TRANSCRIPTIONAL REGULATORY PROTEIN (PROBABLY TETR-FAMILY)"/>
    <property type="match status" value="1"/>
</dbReference>
<evidence type="ECO:0000256" key="2">
    <source>
        <dbReference type="ARBA" id="ARBA00023125"/>
    </source>
</evidence>
<dbReference type="InterPro" id="IPR050109">
    <property type="entry name" value="HTH-type_TetR-like_transc_reg"/>
</dbReference>
<dbReference type="InterPro" id="IPR001647">
    <property type="entry name" value="HTH_TetR"/>
</dbReference>
<gene>
    <name evidence="6" type="ORF">BJY18_002752</name>
</gene>